<organism evidence="3 4">
    <name type="scientific">Desulfovibrio legallii</name>
    <dbReference type="NCBI Taxonomy" id="571438"/>
    <lineage>
        <taxon>Bacteria</taxon>
        <taxon>Pseudomonadati</taxon>
        <taxon>Thermodesulfobacteriota</taxon>
        <taxon>Desulfovibrionia</taxon>
        <taxon>Desulfovibrionales</taxon>
        <taxon>Desulfovibrionaceae</taxon>
        <taxon>Desulfovibrio</taxon>
    </lineage>
</organism>
<gene>
    <name evidence="3" type="ORF">SAMN05192586_1304</name>
</gene>
<dbReference type="Proteomes" id="UP000199355">
    <property type="component" value="Unassembled WGS sequence"/>
</dbReference>
<keyword evidence="4" id="KW-1185">Reference proteome</keyword>
<proteinExistence type="predicted"/>
<keyword evidence="2" id="KW-1133">Transmembrane helix</keyword>
<accession>A0A1G7R8E6</accession>
<feature type="transmembrane region" description="Helical" evidence="2">
    <location>
        <begin position="33"/>
        <end position="52"/>
    </location>
</feature>
<feature type="transmembrane region" description="Helical" evidence="2">
    <location>
        <begin position="219"/>
        <end position="242"/>
    </location>
</feature>
<dbReference type="NCBIfam" id="NF033915">
    <property type="entry name" value="antiphage_ZorA_2"/>
    <property type="match status" value="1"/>
</dbReference>
<feature type="coiled-coil region" evidence="1">
    <location>
        <begin position="577"/>
        <end position="604"/>
    </location>
</feature>
<dbReference type="EMBL" id="FNBX01000030">
    <property type="protein sequence ID" value="SDG06439.1"/>
    <property type="molecule type" value="Genomic_DNA"/>
</dbReference>
<keyword evidence="1" id="KW-0175">Coiled coil</keyword>
<evidence type="ECO:0000313" key="4">
    <source>
        <dbReference type="Proteomes" id="UP000199355"/>
    </source>
</evidence>
<dbReference type="AlphaFoldDB" id="A0A1G7R8E6"/>
<dbReference type="STRING" id="571438.SAMN05192586_1304"/>
<evidence type="ECO:0008006" key="5">
    <source>
        <dbReference type="Google" id="ProtNLM"/>
    </source>
</evidence>
<feature type="transmembrane region" description="Helical" evidence="2">
    <location>
        <begin position="175"/>
        <end position="199"/>
    </location>
</feature>
<keyword evidence="2" id="KW-0812">Transmembrane</keyword>
<evidence type="ECO:0000256" key="1">
    <source>
        <dbReference type="SAM" id="Coils"/>
    </source>
</evidence>
<protein>
    <recommendedName>
        <fullName evidence="5">MotA/TolQ/ExbB proton channel domain-containing protein</fullName>
    </recommendedName>
</protein>
<name>A0A1G7R8E6_9BACT</name>
<sequence length="607" mass="68727">MLRNVYLPGEDVENFNLIDVFWYHIAQSTQSNYFLYIYCIGILVFFIIRLFYMAREKKCITQACNDATRDVKFESLDENVSPAAGLESHYENELPNAGKRRKELLFKYNFFKINDALCQNAIFKHHWSEFTESLVHSKDNNTPVQNSHSAAFFFNEDTIILPNYNASSYTATPNYLTGLGILGTFLGLAGGIYLASAGLSGGFDAENTDKLRTALNQLLSGAGLAFTTSVVGLICSLIFALCEKYTVRELQKCLGVFVNALDERVHLITAEDVTRKQLALQEEQRDLMQSFVDDVGHNISQAINGMFSTGMQPLMEKMVNELCSLRSDRATDSQEVISSLTRELADKIHSAAGKEMDAFGVAFAEMHSTLVPLLEEYKESQGRGLEASKAMNDMLQQLINVHSSLHSCIQRIESSTSVFEEATTQTQRTIQAATEYTTSAIEELKSFHSVISEEKSQQEMRFEQQMLTMQGHSTTFLNAWKESLVALDTQKKHMENSLDKHMSSAHEHYEMIKNQQYSLEQLWKQYAERFENIDTALQNTFVTLTEGLEAYSKSTKEYITGLDDHLERAATHLYSVVSGLKETVEEWQEMREDMKTTNASTEEKARG</sequence>
<keyword evidence="2" id="KW-0472">Membrane</keyword>
<reference evidence="4" key="1">
    <citation type="submission" date="2016-10" db="EMBL/GenBank/DDBJ databases">
        <authorList>
            <person name="Varghese N."/>
            <person name="Submissions S."/>
        </authorList>
    </citation>
    <scope>NUCLEOTIDE SEQUENCE [LARGE SCALE GENOMIC DNA]</scope>
    <source>
        <strain evidence="4">KHC7</strain>
    </source>
</reference>
<evidence type="ECO:0000313" key="3">
    <source>
        <dbReference type="EMBL" id="SDG06439.1"/>
    </source>
</evidence>
<evidence type="ECO:0000256" key="2">
    <source>
        <dbReference type="SAM" id="Phobius"/>
    </source>
</evidence>